<evidence type="ECO:0008006" key="5">
    <source>
        <dbReference type="Google" id="ProtNLM"/>
    </source>
</evidence>
<proteinExistence type="predicted"/>
<gene>
    <name evidence="3" type="ORF">ATE48_00160</name>
</gene>
<evidence type="ECO:0000313" key="4">
    <source>
        <dbReference type="Proteomes" id="UP000092498"/>
    </source>
</evidence>
<feature type="compositionally biased region" description="Low complexity" evidence="1">
    <location>
        <begin position="164"/>
        <end position="173"/>
    </location>
</feature>
<evidence type="ECO:0000256" key="2">
    <source>
        <dbReference type="SAM" id="SignalP"/>
    </source>
</evidence>
<keyword evidence="2" id="KW-0732">Signal</keyword>
<dbReference type="EMBL" id="CP013244">
    <property type="protein sequence ID" value="ANP44445.1"/>
    <property type="molecule type" value="Genomic_DNA"/>
</dbReference>
<evidence type="ECO:0000313" key="3">
    <source>
        <dbReference type="EMBL" id="ANP44445.1"/>
    </source>
</evidence>
<dbReference type="STRING" id="1759059.ATE48_00160"/>
<feature type="region of interest" description="Disordered" evidence="1">
    <location>
        <begin position="153"/>
        <end position="176"/>
    </location>
</feature>
<feature type="chain" id="PRO_5008518596" description="DUF4476 domain-containing protein" evidence="2">
    <location>
        <begin position="19"/>
        <end position="302"/>
    </location>
</feature>
<sequence length="302" mass="32382">MFTAAIGAVFCFSTPALAQTEAPSTRNFVQQVALEPRSSERPLARWEDNICVGAVGLSVADAQTLVDRISVRARSVGLDPGAPGCRANVMVIYAPDADALTRQIVDQRRDLLGYYTDGGAVVAGREELDEFANVSRPVRWWYIASEGAGAIQSRPGAEMDRQSSGRSQAAAAAGDGGSVTGIGAGDIQGMESVRTNGTRARTALRNELTYALVVVDARRVANLQPSAWMDYVAMVALAQIDPSASTQEFDTILNLFSTAPSQTALSSWDDAYLKALYRARRDSGGNRQFADVARRMSENISH</sequence>
<protein>
    <recommendedName>
        <fullName evidence="5">DUF4476 domain-containing protein</fullName>
    </recommendedName>
</protein>
<name>A0A1B1AD07_9PROT</name>
<dbReference type="InParanoid" id="A0A1B1AD07"/>
<evidence type="ECO:0000256" key="1">
    <source>
        <dbReference type="SAM" id="MobiDB-lite"/>
    </source>
</evidence>
<feature type="signal peptide" evidence="2">
    <location>
        <begin position="1"/>
        <end position="18"/>
    </location>
</feature>
<dbReference type="KEGG" id="cbot:ATE48_00160"/>
<keyword evidence="4" id="KW-1185">Reference proteome</keyword>
<dbReference type="Proteomes" id="UP000092498">
    <property type="component" value="Chromosome"/>
</dbReference>
<dbReference type="AlphaFoldDB" id="A0A1B1AD07"/>
<reference evidence="3 4" key="1">
    <citation type="submission" date="2015-11" db="EMBL/GenBank/DDBJ databases">
        <title>Whole-Genome Sequence of Candidatus Oderbacter manganicum from the National Park Lower Oder Valley, Germany.</title>
        <authorList>
            <person name="Braun B."/>
            <person name="Liere K."/>
            <person name="Szewzyk U."/>
        </authorList>
    </citation>
    <scope>NUCLEOTIDE SEQUENCE [LARGE SCALE GENOMIC DNA]</scope>
    <source>
        <strain evidence="3 4">OTSz_A_272</strain>
    </source>
</reference>
<organism evidence="3 4">
    <name type="scientific">Candidatus Viadribacter manganicus</name>
    <dbReference type="NCBI Taxonomy" id="1759059"/>
    <lineage>
        <taxon>Bacteria</taxon>
        <taxon>Pseudomonadati</taxon>
        <taxon>Pseudomonadota</taxon>
        <taxon>Alphaproteobacteria</taxon>
        <taxon>Hyphomonadales</taxon>
        <taxon>Hyphomonadaceae</taxon>
        <taxon>Candidatus Viadribacter</taxon>
    </lineage>
</organism>
<accession>A0A1B1AD07</accession>